<keyword evidence="1" id="KW-0678">Repressor</keyword>
<gene>
    <name evidence="6" type="primary">rhaR_4</name>
    <name evidence="7" type="ORF">R77564_02043</name>
    <name evidence="6" type="ORF">R77567_02571</name>
</gene>
<reference evidence="6 8" key="1">
    <citation type="submission" date="2023-07" db="EMBL/GenBank/DDBJ databases">
        <authorList>
            <person name="Peeters C."/>
        </authorList>
    </citation>
    <scope>NUCLEOTIDE SEQUENCE</scope>
    <source>
        <strain evidence="7 8">LMG 32965</strain>
        <strain evidence="6">R-77567</strain>
    </source>
</reference>
<dbReference type="SUPFAM" id="SSF46689">
    <property type="entry name" value="Homeodomain-like"/>
    <property type="match status" value="1"/>
</dbReference>
<dbReference type="GO" id="GO:0003700">
    <property type="term" value="F:DNA-binding transcription factor activity"/>
    <property type="evidence" value="ECO:0007669"/>
    <property type="project" value="InterPro"/>
</dbReference>
<evidence type="ECO:0000313" key="9">
    <source>
        <dbReference type="Proteomes" id="UP001190491"/>
    </source>
</evidence>
<dbReference type="InterPro" id="IPR018062">
    <property type="entry name" value="HTH_AraC-typ_CS"/>
</dbReference>
<feature type="domain" description="HTH araC/xylS-type" evidence="5">
    <location>
        <begin position="184"/>
        <end position="281"/>
    </location>
</feature>
<keyword evidence="2" id="KW-0805">Transcription regulation</keyword>
<dbReference type="Proteomes" id="UP001190491">
    <property type="component" value="Unassembled WGS sequence"/>
</dbReference>
<dbReference type="AlphaFoldDB" id="A0AAD2BXY1"/>
<dbReference type="FunFam" id="1.10.10.60:FF:000132">
    <property type="entry name" value="AraC family transcriptional regulator"/>
    <property type="match status" value="1"/>
</dbReference>
<keyword evidence="4" id="KW-0804">Transcription</keyword>
<evidence type="ECO:0000256" key="3">
    <source>
        <dbReference type="ARBA" id="ARBA00023125"/>
    </source>
</evidence>
<dbReference type="CDD" id="cd06124">
    <property type="entry name" value="cupin_NimR-like_N"/>
    <property type="match status" value="1"/>
</dbReference>
<accession>A0AAD2BXY1</accession>
<protein>
    <submittedName>
        <fullName evidence="6">HTH-type transcriptional activator RhaR</fullName>
    </submittedName>
</protein>
<dbReference type="InterPro" id="IPR018060">
    <property type="entry name" value="HTH_AraC"/>
</dbReference>
<organism evidence="6 9">
    <name type="scientific">Ralstonia flatus</name>
    <dbReference type="NCBI Taxonomy" id="3058601"/>
    <lineage>
        <taxon>Bacteria</taxon>
        <taxon>Pseudomonadati</taxon>
        <taxon>Pseudomonadota</taxon>
        <taxon>Betaproteobacteria</taxon>
        <taxon>Burkholderiales</taxon>
        <taxon>Burkholderiaceae</taxon>
        <taxon>Ralstonia</taxon>
    </lineage>
</organism>
<dbReference type="Gene3D" id="1.10.10.60">
    <property type="entry name" value="Homeodomain-like"/>
    <property type="match status" value="1"/>
</dbReference>
<dbReference type="PROSITE" id="PS01124">
    <property type="entry name" value="HTH_ARAC_FAMILY_2"/>
    <property type="match status" value="1"/>
</dbReference>
<evidence type="ECO:0000313" key="6">
    <source>
        <dbReference type="EMBL" id="CAJ0872478.1"/>
    </source>
</evidence>
<dbReference type="GO" id="GO:0043565">
    <property type="term" value="F:sequence-specific DNA binding"/>
    <property type="evidence" value="ECO:0007669"/>
    <property type="project" value="InterPro"/>
</dbReference>
<dbReference type="InterPro" id="IPR014710">
    <property type="entry name" value="RmlC-like_jellyroll"/>
</dbReference>
<dbReference type="Gene3D" id="2.60.120.10">
    <property type="entry name" value="Jelly Rolls"/>
    <property type="match status" value="1"/>
</dbReference>
<evidence type="ECO:0000256" key="1">
    <source>
        <dbReference type="ARBA" id="ARBA00022491"/>
    </source>
</evidence>
<dbReference type="InterPro" id="IPR011051">
    <property type="entry name" value="RmlC_Cupin_sf"/>
</dbReference>
<evidence type="ECO:0000259" key="5">
    <source>
        <dbReference type="PROSITE" id="PS01124"/>
    </source>
</evidence>
<dbReference type="PROSITE" id="PS00041">
    <property type="entry name" value="HTH_ARAC_FAMILY_1"/>
    <property type="match status" value="1"/>
</dbReference>
<dbReference type="PANTHER" id="PTHR11019">
    <property type="entry name" value="HTH-TYPE TRANSCRIPTIONAL REGULATOR NIMR"/>
    <property type="match status" value="1"/>
</dbReference>
<comment type="caution">
    <text evidence="6">The sequence shown here is derived from an EMBL/GenBank/DDBJ whole genome shotgun (WGS) entry which is preliminary data.</text>
</comment>
<dbReference type="SMART" id="SM00342">
    <property type="entry name" value="HTH_ARAC"/>
    <property type="match status" value="1"/>
</dbReference>
<dbReference type="Pfam" id="PF12833">
    <property type="entry name" value="HTH_18"/>
    <property type="match status" value="1"/>
</dbReference>
<dbReference type="Proteomes" id="UP001189792">
    <property type="component" value="Unassembled WGS sequence"/>
</dbReference>
<dbReference type="PANTHER" id="PTHR11019:SF190">
    <property type="entry name" value="ARAC-FAMILY REGULATORY PROTEIN"/>
    <property type="match status" value="1"/>
</dbReference>
<dbReference type="EMBL" id="CAUDKO010000004">
    <property type="protein sequence ID" value="CAJ0872478.1"/>
    <property type="molecule type" value="Genomic_DNA"/>
</dbReference>
<evidence type="ECO:0000313" key="8">
    <source>
        <dbReference type="Proteomes" id="UP001189792"/>
    </source>
</evidence>
<dbReference type="PRINTS" id="PR00032">
    <property type="entry name" value="HTHARAC"/>
</dbReference>
<keyword evidence="3" id="KW-0238">DNA-binding</keyword>
<evidence type="ECO:0000256" key="4">
    <source>
        <dbReference type="ARBA" id="ARBA00023163"/>
    </source>
</evidence>
<dbReference type="EMBL" id="CAUDLI010000004">
    <property type="protein sequence ID" value="CAJ0874598.1"/>
    <property type="molecule type" value="Genomic_DNA"/>
</dbReference>
<dbReference type="InterPro" id="IPR020449">
    <property type="entry name" value="Tscrpt_reg_AraC-type_HTH"/>
</dbReference>
<proteinExistence type="predicted"/>
<keyword evidence="8" id="KW-1185">Reference proteome</keyword>
<dbReference type="InterPro" id="IPR009057">
    <property type="entry name" value="Homeodomain-like_sf"/>
</dbReference>
<evidence type="ECO:0000313" key="7">
    <source>
        <dbReference type="EMBL" id="CAJ0874598.1"/>
    </source>
</evidence>
<name>A0AAD2BXY1_9RALS</name>
<dbReference type="SUPFAM" id="SSF51182">
    <property type="entry name" value="RmlC-like cupins"/>
    <property type="match status" value="1"/>
</dbReference>
<evidence type="ECO:0000256" key="2">
    <source>
        <dbReference type="ARBA" id="ARBA00023015"/>
    </source>
</evidence>
<sequence>MSGSKHRLQTRQPHPSNATTVADTLYTAYREADLRVPKGAPFYFRYDHFEPETDIEPHTHAWGQINRISLGLMEVVVDGRRLTAPAEYVIWVPANRPHSASIRQATDFLSLYMAEPLAQRLPPVACLIPQTPLVRALFEDFAARRVTAMADEWDLRQFELLVETLVRAGHADSYLPDSTDRQLEPILQAIRLDPADTTTLQQWAERVHSTERTLARRFQTELGMSFVQWRNRVRLLRALVWLKEDRSVQDIALALGYGAPSAFIAMFRKQVGFSPERYRRQMCGETERPAMHITDQAAR</sequence>